<reference evidence="3" key="1">
    <citation type="submission" date="2020-10" db="EMBL/GenBank/DDBJ databases">
        <authorList>
            <person name="Gilroy R."/>
        </authorList>
    </citation>
    <scope>NUCLEOTIDE SEQUENCE</scope>
    <source>
        <strain evidence="3">ChiW13-3771</strain>
    </source>
</reference>
<proteinExistence type="predicted"/>
<dbReference type="InterPro" id="IPR036634">
    <property type="entry name" value="PRD_sf"/>
</dbReference>
<organism evidence="3 4">
    <name type="scientific">Candidatus Fimimorpha faecalis</name>
    <dbReference type="NCBI Taxonomy" id="2840824"/>
    <lineage>
        <taxon>Bacteria</taxon>
        <taxon>Bacillati</taxon>
        <taxon>Bacillota</taxon>
        <taxon>Clostridia</taxon>
        <taxon>Eubacteriales</taxon>
        <taxon>Candidatus Fimimorpha</taxon>
    </lineage>
</organism>
<evidence type="ECO:0000313" key="4">
    <source>
        <dbReference type="Proteomes" id="UP000824201"/>
    </source>
</evidence>
<name>A0A9D1EGB5_9FIRM</name>
<dbReference type="InterPro" id="IPR011608">
    <property type="entry name" value="PRD"/>
</dbReference>
<dbReference type="PANTHER" id="PTHR30185">
    <property type="entry name" value="CRYPTIC BETA-GLUCOSIDE BGL OPERON ANTITERMINATOR"/>
    <property type="match status" value="1"/>
</dbReference>
<dbReference type="InterPro" id="IPR036650">
    <property type="entry name" value="CAT_RNA-bd_dom_sf"/>
</dbReference>
<reference evidence="3" key="2">
    <citation type="journal article" date="2021" name="PeerJ">
        <title>Extensive microbial diversity within the chicken gut microbiome revealed by metagenomics and culture.</title>
        <authorList>
            <person name="Gilroy R."/>
            <person name="Ravi A."/>
            <person name="Getino M."/>
            <person name="Pursley I."/>
            <person name="Horton D.L."/>
            <person name="Alikhan N.F."/>
            <person name="Baker D."/>
            <person name="Gharbi K."/>
            <person name="Hall N."/>
            <person name="Watson M."/>
            <person name="Adriaenssens E.M."/>
            <person name="Foster-Nyarko E."/>
            <person name="Jarju S."/>
            <person name="Secka A."/>
            <person name="Antonio M."/>
            <person name="Oren A."/>
            <person name="Chaudhuri R.R."/>
            <person name="La Ragione R."/>
            <person name="Hildebrand F."/>
            <person name="Pallen M.J."/>
        </authorList>
    </citation>
    <scope>NUCLEOTIDE SEQUENCE</scope>
    <source>
        <strain evidence="3">ChiW13-3771</strain>
    </source>
</reference>
<dbReference type="Pfam" id="PF03123">
    <property type="entry name" value="CAT_RBD"/>
    <property type="match status" value="1"/>
</dbReference>
<dbReference type="SMART" id="SM01061">
    <property type="entry name" value="CAT_RBD"/>
    <property type="match status" value="1"/>
</dbReference>
<dbReference type="GO" id="GO:0006355">
    <property type="term" value="P:regulation of DNA-templated transcription"/>
    <property type="evidence" value="ECO:0007669"/>
    <property type="project" value="InterPro"/>
</dbReference>
<dbReference type="AlphaFoldDB" id="A0A9D1EGB5"/>
<keyword evidence="1" id="KW-0677">Repeat</keyword>
<dbReference type="SUPFAM" id="SSF50151">
    <property type="entry name" value="SacY-like RNA-binding domain"/>
    <property type="match status" value="1"/>
</dbReference>
<dbReference type="SUPFAM" id="SSF63520">
    <property type="entry name" value="PTS-regulatory domain, PRD"/>
    <property type="match status" value="2"/>
</dbReference>
<dbReference type="Pfam" id="PF00874">
    <property type="entry name" value="PRD"/>
    <property type="match status" value="2"/>
</dbReference>
<dbReference type="InterPro" id="IPR050661">
    <property type="entry name" value="BglG_antiterminators"/>
</dbReference>
<evidence type="ECO:0000313" key="3">
    <source>
        <dbReference type="EMBL" id="HIR89665.1"/>
    </source>
</evidence>
<dbReference type="Gene3D" id="1.10.1790.10">
    <property type="entry name" value="PRD domain"/>
    <property type="match status" value="2"/>
</dbReference>
<dbReference type="Gene3D" id="2.30.24.10">
    <property type="entry name" value="CAT RNA-binding domain"/>
    <property type="match status" value="1"/>
</dbReference>
<feature type="domain" description="PRD" evidence="2">
    <location>
        <begin position="170"/>
        <end position="277"/>
    </location>
</feature>
<sequence length="278" mass="32043">MYRIKKVLNHNSVIAIWTDNKEYLIMGKGVGFGKKVSERMEKRAEDTVYSLQELTERGEAKEIIKSVSPICLELANEVLNNAEKVFGKIDRTILFPMADHIEYAVKRIQNCEQISNPLTDDIRVLFYKEYKVAQCIESLLWDRMQIRIDQHEIGYIALHVHSAIEDENVSQAMQIARAVKECISLVEKQTGKKIDVMSLAYNRLMNHVRYMVARAMSGEQLKLNMNDYMEVKFPEAFQTATLICDEIGRSLKCKLDEVEIGYLAMHIERVASDQLSET</sequence>
<comment type="caution">
    <text evidence="3">The sequence shown here is derived from an EMBL/GenBank/DDBJ whole genome shotgun (WGS) entry which is preliminary data.</text>
</comment>
<dbReference type="PROSITE" id="PS51372">
    <property type="entry name" value="PRD_2"/>
    <property type="match status" value="2"/>
</dbReference>
<evidence type="ECO:0000256" key="1">
    <source>
        <dbReference type="ARBA" id="ARBA00022737"/>
    </source>
</evidence>
<dbReference type="PANTHER" id="PTHR30185:SF15">
    <property type="entry name" value="CRYPTIC BETA-GLUCOSIDE BGL OPERON ANTITERMINATOR"/>
    <property type="match status" value="1"/>
</dbReference>
<feature type="domain" description="PRD" evidence="2">
    <location>
        <begin position="66"/>
        <end position="169"/>
    </location>
</feature>
<dbReference type="InterPro" id="IPR004341">
    <property type="entry name" value="CAT_RNA-bd_dom"/>
</dbReference>
<evidence type="ECO:0000259" key="2">
    <source>
        <dbReference type="PROSITE" id="PS51372"/>
    </source>
</evidence>
<dbReference type="Proteomes" id="UP000824201">
    <property type="component" value="Unassembled WGS sequence"/>
</dbReference>
<protein>
    <submittedName>
        <fullName evidence="3">PRD domain-containing protein</fullName>
    </submittedName>
</protein>
<dbReference type="EMBL" id="DVHN01000165">
    <property type="protein sequence ID" value="HIR89665.1"/>
    <property type="molecule type" value="Genomic_DNA"/>
</dbReference>
<accession>A0A9D1EGB5</accession>
<dbReference type="GO" id="GO:0003723">
    <property type="term" value="F:RNA binding"/>
    <property type="evidence" value="ECO:0007669"/>
    <property type="project" value="InterPro"/>
</dbReference>
<gene>
    <name evidence="3" type="ORF">IAC96_12025</name>
</gene>